<dbReference type="Gene3D" id="1.10.260.70">
    <property type="entry name" value="SATB, CULT domain"/>
    <property type="match status" value="1"/>
</dbReference>
<name>A0A8B7ZHY8_ACAPL</name>
<protein>
    <submittedName>
        <fullName evidence="11">Uncharacterized protein LOC110986688 isoform X1</fullName>
    </submittedName>
</protein>
<feature type="domain" description="Homeobox" evidence="8">
    <location>
        <begin position="370"/>
        <end position="441"/>
    </location>
</feature>
<feature type="compositionally biased region" description="Low complexity" evidence="7">
    <location>
        <begin position="237"/>
        <end position="256"/>
    </location>
</feature>
<dbReference type="InterPro" id="IPR032392">
    <property type="entry name" value="ULD"/>
</dbReference>
<evidence type="ECO:0000256" key="2">
    <source>
        <dbReference type="ARBA" id="ARBA00022843"/>
    </source>
</evidence>
<dbReference type="OMA" id="NQTMSAT"/>
<dbReference type="InterPro" id="IPR009057">
    <property type="entry name" value="Homeodomain-like_sf"/>
</dbReference>
<feature type="region of interest" description="Disordered" evidence="7">
    <location>
        <begin position="611"/>
        <end position="639"/>
    </location>
</feature>
<dbReference type="InterPro" id="IPR001356">
    <property type="entry name" value="HD"/>
</dbReference>
<evidence type="ECO:0000256" key="3">
    <source>
        <dbReference type="ARBA" id="ARBA00023125"/>
    </source>
</evidence>
<dbReference type="InterPro" id="IPR039673">
    <property type="entry name" value="SATB1/SATB2"/>
</dbReference>
<keyword evidence="10" id="KW-1185">Reference proteome</keyword>
<dbReference type="PROSITE" id="PS50071">
    <property type="entry name" value="HOMEOBOX_2"/>
    <property type="match status" value="2"/>
</dbReference>
<evidence type="ECO:0000259" key="8">
    <source>
        <dbReference type="PROSITE" id="PS50071"/>
    </source>
</evidence>
<feature type="region of interest" description="Disordered" evidence="7">
    <location>
        <begin position="690"/>
        <end position="733"/>
    </location>
</feature>
<feature type="compositionally biased region" description="Basic and acidic residues" evidence="7">
    <location>
        <begin position="611"/>
        <end position="620"/>
    </location>
</feature>
<reference evidence="11" key="1">
    <citation type="submission" date="2025-08" db="UniProtKB">
        <authorList>
            <consortium name="RefSeq"/>
        </authorList>
    </citation>
    <scope>IDENTIFICATION</scope>
</reference>
<evidence type="ECO:0000256" key="7">
    <source>
        <dbReference type="SAM" id="MobiDB-lite"/>
    </source>
</evidence>
<evidence type="ECO:0000256" key="6">
    <source>
        <dbReference type="PROSITE-ProRule" id="PRU00108"/>
    </source>
</evidence>
<dbReference type="PANTHER" id="PTHR15116:SF16">
    <property type="entry name" value="DEFECTIVE PROVENTRICULUS, ISOFORM A"/>
    <property type="match status" value="1"/>
</dbReference>
<keyword evidence="1" id="KW-0677">Repeat</keyword>
<dbReference type="GO" id="GO:0006338">
    <property type="term" value="P:chromatin remodeling"/>
    <property type="evidence" value="ECO:0007669"/>
    <property type="project" value="InterPro"/>
</dbReference>
<keyword evidence="3 6" id="KW-0238">DNA-binding</keyword>
<feature type="region of interest" description="Disordered" evidence="7">
    <location>
        <begin position="235"/>
        <end position="256"/>
    </location>
</feature>
<dbReference type="GO" id="GO:0000978">
    <property type="term" value="F:RNA polymerase II cis-regulatory region sequence-specific DNA binding"/>
    <property type="evidence" value="ECO:0007669"/>
    <property type="project" value="TreeGrafter"/>
</dbReference>
<evidence type="ECO:0000256" key="4">
    <source>
        <dbReference type="ARBA" id="ARBA00023155"/>
    </source>
</evidence>
<dbReference type="CDD" id="cd00086">
    <property type="entry name" value="homeodomain"/>
    <property type="match status" value="2"/>
</dbReference>
<proteinExistence type="predicted"/>
<keyword evidence="2" id="KW-0832">Ubl conjugation</keyword>
<dbReference type="GeneID" id="110986688"/>
<dbReference type="FunFam" id="1.10.10.60:FF:000169">
    <property type="entry name" value="DNA-binding protein SATB1"/>
    <property type="match status" value="2"/>
</dbReference>
<organism evidence="10 11">
    <name type="scientific">Acanthaster planci</name>
    <name type="common">Crown-of-thorns starfish</name>
    <dbReference type="NCBI Taxonomy" id="133434"/>
    <lineage>
        <taxon>Eukaryota</taxon>
        <taxon>Metazoa</taxon>
        <taxon>Echinodermata</taxon>
        <taxon>Eleutherozoa</taxon>
        <taxon>Asterozoa</taxon>
        <taxon>Asteroidea</taxon>
        <taxon>Valvatacea</taxon>
        <taxon>Valvatida</taxon>
        <taxon>Acanthasteridae</taxon>
        <taxon>Acanthaster</taxon>
    </lineage>
</organism>
<accession>A0A8B7ZHY8</accession>
<dbReference type="Gene3D" id="1.10.10.60">
    <property type="entry name" value="Homeodomain-like"/>
    <property type="match status" value="2"/>
</dbReference>
<sequence>MDLQEQAASVHGSMQDLAEAWVAANAETSFRRNQQETVGPAASFPEDPSTSDTCQDVIAIPPAPEDQKLPSVSGQCQAPAARTSVVSASRKRKQASPQPCREAVDLVGTPPPAKTAVKEKITHEAKHGKMLPVHCSVETVDLPSTKEKESVVEGYAIVPSTLLLKELVRVALIKLDYTKDQIRNATGVIQVQNWKALPFSMITDDPQATVGQILGDLLSYITLKIKIASSRTAHFRTPSSAPSSSTPNPTPSQSPLQQLGLQPTLLGFPLKKSSAVAGQETLGSRGAQEIRLKLLQLLEKRGPTMLVSHGCPFSQGTVLAILQGKYTKLIQPEKLQSFYQWYNIYNGLMDNTLVSAEKLDSVLPVKPSSRHWRRPRTLFDQRYELPRLMSWYRMNPRPSRAELEIYLAELNSSERRRNSHPLQYSSIAIWFKNARAKYRGARGLSPDSPEAERAPRTGKAPVGRIAEMGERRREAGNGPRQTYIQLGHSKVKTEGRSRLANQIRSPQKSADPIMRADSRGMTCIRTSLSNGHISTNNHAGTLLSTPDVSSLRIMSKVVSNSSGVEQAAITTPSSSAAASPQVTDIRKIASGFGIMLSPAVQDVVATERKLQPVENIKTEEPAQSSTMAASPHDPSTVLNLSNSKAAASTGNSTPATTHPTSATTLVVPSISMAPSNSMTSIRVPTTTMVHNSMSNGPTPSQSKHASLTDTQRGLSIPQQNSTQKNLGNRPTRKRFNIHPSLEVPKLQAWFCINPKPDRHTIEQFVAELNRTEFRKNQPKYDSRIVYVWFKNARAKYSRQKIKEGEESNADTSNLTLTYSKVIQL</sequence>
<dbReference type="OrthoDB" id="10052721at2759"/>
<evidence type="ECO:0000256" key="5">
    <source>
        <dbReference type="ARBA" id="ARBA00023242"/>
    </source>
</evidence>
<evidence type="ECO:0000313" key="11">
    <source>
        <dbReference type="RefSeq" id="XP_022104480.1"/>
    </source>
</evidence>
<feature type="domain" description="CMP" evidence="9">
    <location>
        <begin position="128"/>
        <end position="229"/>
    </location>
</feature>
<feature type="compositionally biased region" description="Polar residues" evidence="7">
    <location>
        <begin position="499"/>
        <end position="508"/>
    </location>
</feature>
<comment type="subcellular location">
    <subcellularLocation>
        <location evidence="6">Nucleus</location>
    </subcellularLocation>
</comment>
<dbReference type="SUPFAM" id="SSF46689">
    <property type="entry name" value="Homeodomain-like"/>
    <property type="match status" value="2"/>
</dbReference>
<evidence type="ECO:0000259" key="9">
    <source>
        <dbReference type="PROSITE" id="PS51982"/>
    </source>
</evidence>
<feature type="region of interest" description="Disordered" evidence="7">
    <location>
        <begin position="492"/>
        <end position="511"/>
    </location>
</feature>
<dbReference type="InterPro" id="IPR038216">
    <property type="entry name" value="SATB_CUTL_sf"/>
</dbReference>
<dbReference type="AlphaFoldDB" id="A0A8B7ZHY8"/>
<dbReference type="RefSeq" id="XP_022104480.1">
    <property type="nucleotide sequence ID" value="XM_022248788.1"/>
</dbReference>
<dbReference type="Pfam" id="PF16534">
    <property type="entry name" value="ULD"/>
    <property type="match status" value="1"/>
</dbReference>
<dbReference type="GO" id="GO:0005634">
    <property type="term" value="C:nucleus"/>
    <property type="evidence" value="ECO:0007669"/>
    <property type="project" value="UniProtKB-SubCell"/>
</dbReference>
<keyword evidence="4 6" id="KW-0371">Homeobox</keyword>
<feature type="region of interest" description="Disordered" evidence="7">
    <location>
        <begin position="30"/>
        <end position="112"/>
    </location>
</feature>
<feature type="compositionally biased region" description="Polar residues" evidence="7">
    <location>
        <begin position="690"/>
        <end position="728"/>
    </location>
</feature>
<dbReference type="Proteomes" id="UP000694845">
    <property type="component" value="Unplaced"/>
</dbReference>
<feature type="DNA-binding region" description="Homeobox" evidence="6">
    <location>
        <begin position="731"/>
        <end position="800"/>
    </location>
</feature>
<dbReference type="SMART" id="SM00389">
    <property type="entry name" value="HOX"/>
    <property type="match status" value="2"/>
</dbReference>
<dbReference type="PANTHER" id="PTHR15116">
    <property type="entry name" value="DNA-BINDING PROTEIN SATB FAMILY MEMBER"/>
    <property type="match status" value="1"/>
</dbReference>
<keyword evidence="5 6" id="KW-0539">Nucleus</keyword>
<feature type="region of interest" description="Disordered" evidence="7">
    <location>
        <begin position="441"/>
        <end position="477"/>
    </location>
</feature>
<dbReference type="InterPro" id="IPR038224">
    <property type="entry name" value="SATB_ULD_sf"/>
</dbReference>
<gene>
    <name evidence="11" type="primary">LOC110986688</name>
</gene>
<dbReference type="GO" id="GO:0000981">
    <property type="term" value="F:DNA-binding transcription factor activity, RNA polymerase II-specific"/>
    <property type="evidence" value="ECO:0007669"/>
    <property type="project" value="TreeGrafter"/>
</dbReference>
<feature type="DNA-binding region" description="Homeobox" evidence="6">
    <location>
        <begin position="372"/>
        <end position="442"/>
    </location>
</feature>
<dbReference type="Gene3D" id="3.10.20.710">
    <property type="entry name" value="SATB, ubiquitin-like oligomerisation domain"/>
    <property type="match status" value="1"/>
</dbReference>
<evidence type="ECO:0000256" key="1">
    <source>
        <dbReference type="ARBA" id="ARBA00022737"/>
    </source>
</evidence>
<dbReference type="PROSITE" id="PS51982">
    <property type="entry name" value="CMP"/>
    <property type="match status" value="1"/>
</dbReference>
<dbReference type="KEGG" id="aplc:110986688"/>
<feature type="domain" description="Homeobox" evidence="8">
    <location>
        <begin position="729"/>
        <end position="799"/>
    </location>
</feature>
<evidence type="ECO:0000313" key="10">
    <source>
        <dbReference type="Proteomes" id="UP000694845"/>
    </source>
</evidence>